<feature type="domain" description="Cytochrome c" evidence="8">
    <location>
        <begin position="26"/>
        <end position="152"/>
    </location>
</feature>
<keyword evidence="3 6" id="KW-0479">Metal-binding</keyword>
<dbReference type="PANTHER" id="PTHR47235:SF1">
    <property type="entry name" value="BLR6548 PROTEIN"/>
    <property type="match status" value="1"/>
</dbReference>
<name>A0ABX8F0D2_9PSED</name>
<sequence>MKASLILGLLLIGSLHCAADTLPLSPDESAGKRLYREGVSSSGEPIMARVGAAGMLLPATSLPCANCHGTDGLGRPEGGVRPPELSWSRLTSTYGQRQINGRNYPAYTEGTLARAIREGRDPGNNHLDPAMPRFVLSMNDQRNLTAYLKRLADERDPGLTPDSLHLGTLLPSQGALAEEGATVAAVLNGSVARINKAGGIHGRQLRLTILDPGPDRISAERALDQLIDQAQVFALIAPLAPALDTQLVSRLEQAGIPLIGPLSLQGTAQSSRQIFEPMPGVREQLIALADYASASLRVLQGPTLITYTEDPGQRLAAQTLSQYLQDHAWKNVSLKAYDSAQDELPLGSRSVFYLGCGADFSHLAERLQTAGQVPYLFAMSNQVAGDLLQVPSGFSRRVFLSYPFVPSDWTLAGRLALTQLREQQGLGGQHAVLQVGAFSSMLLLSEGMKQAGRDASREKLINALEGLHDFDTGLTPRISFGPGRRLGLSGAHIVTVDLPDQRFYLVAPYKPITATP</sequence>
<evidence type="ECO:0000313" key="10">
    <source>
        <dbReference type="Proteomes" id="UP000681155"/>
    </source>
</evidence>
<dbReference type="RefSeq" id="WP_214382323.1">
    <property type="nucleotide sequence ID" value="NZ_CP075566.1"/>
</dbReference>
<comment type="similarity">
    <text evidence="1">Belongs to the leucine-binding protein family.</text>
</comment>
<protein>
    <submittedName>
        <fullName evidence="9">ABC transporter substrate-binding protein</fullName>
    </submittedName>
</protein>
<dbReference type="Gene3D" id="1.10.760.10">
    <property type="entry name" value="Cytochrome c-like domain"/>
    <property type="match status" value="1"/>
</dbReference>
<keyword evidence="10" id="KW-1185">Reference proteome</keyword>
<evidence type="ECO:0000256" key="2">
    <source>
        <dbReference type="ARBA" id="ARBA00022617"/>
    </source>
</evidence>
<feature type="signal peptide" evidence="7">
    <location>
        <begin position="1"/>
        <end position="18"/>
    </location>
</feature>
<organism evidence="9 10">
    <name type="scientific">Pseudomonas hormoni</name>
    <dbReference type="NCBI Taxonomy" id="3093767"/>
    <lineage>
        <taxon>Bacteria</taxon>
        <taxon>Pseudomonadati</taxon>
        <taxon>Pseudomonadota</taxon>
        <taxon>Gammaproteobacteria</taxon>
        <taxon>Pseudomonadales</taxon>
        <taxon>Pseudomonadaceae</taxon>
        <taxon>Pseudomonas</taxon>
    </lineage>
</organism>
<evidence type="ECO:0000256" key="4">
    <source>
        <dbReference type="ARBA" id="ARBA00022729"/>
    </source>
</evidence>
<dbReference type="SUPFAM" id="SSF53822">
    <property type="entry name" value="Periplasmic binding protein-like I"/>
    <property type="match status" value="1"/>
</dbReference>
<dbReference type="EMBL" id="CP075566">
    <property type="protein sequence ID" value="QVW25426.1"/>
    <property type="molecule type" value="Genomic_DNA"/>
</dbReference>
<proteinExistence type="inferred from homology"/>
<dbReference type="PANTHER" id="PTHR47235">
    <property type="entry name" value="BLR6548 PROTEIN"/>
    <property type="match status" value="1"/>
</dbReference>
<keyword evidence="2 6" id="KW-0349">Heme</keyword>
<dbReference type="InterPro" id="IPR009056">
    <property type="entry name" value="Cyt_c-like_dom"/>
</dbReference>
<evidence type="ECO:0000256" key="3">
    <source>
        <dbReference type="ARBA" id="ARBA00022723"/>
    </source>
</evidence>
<accession>A0ABX8F0D2</accession>
<dbReference type="Pfam" id="PF13458">
    <property type="entry name" value="Peripla_BP_6"/>
    <property type="match status" value="1"/>
</dbReference>
<feature type="chain" id="PRO_5045737716" evidence="7">
    <location>
        <begin position="19"/>
        <end position="516"/>
    </location>
</feature>
<dbReference type="Proteomes" id="UP000681155">
    <property type="component" value="Chromosome"/>
</dbReference>
<evidence type="ECO:0000256" key="6">
    <source>
        <dbReference type="PROSITE-ProRule" id="PRU00433"/>
    </source>
</evidence>
<gene>
    <name evidence="9" type="ORF">KJF94_07610</name>
</gene>
<evidence type="ECO:0000256" key="5">
    <source>
        <dbReference type="ARBA" id="ARBA00023004"/>
    </source>
</evidence>
<evidence type="ECO:0000256" key="7">
    <source>
        <dbReference type="SAM" id="SignalP"/>
    </source>
</evidence>
<keyword evidence="5 6" id="KW-0408">Iron</keyword>
<dbReference type="Gene3D" id="3.40.50.2300">
    <property type="match status" value="2"/>
</dbReference>
<dbReference type="SUPFAM" id="SSF46626">
    <property type="entry name" value="Cytochrome c"/>
    <property type="match status" value="1"/>
</dbReference>
<dbReference type="InterPro" id="IPR036909">
    <property type="entry name" value="Cyt_c-like_dom_sf"/>
</dbReference>
<dbReference type="InterPro" id="IPR028082">
    <property type="entry name" value="Peripla_BP_I"/>
</dbReference>
<dbReference type="PROSITE" id="PS51007">
    <property type="entry name" value="CYTC"/>
    <property type="match status" value="1"/>
</dbReference>
<evidence type="ECO:0000256" key="1">
    <source>
        <dbReference type="ARBA" id="ARBA00010062"/>
    </source>
</evidence>
<evidence type="ECO:0000259" key="8">
    <source>
        <dbReference type="PROSITE" id="PS51007"/>
    </source>
</evidence>
<keyword evidence="4 7" id="KW-0732">Signal</keyword>
<reference evidence="9 10" key="1">
    <citation type="submission" date="2021-05" db="EMBL/GenBank/DDBJ databases">
        <title>Complete genome of the cytokinin-producing biocontrol strain Pseudomonas fluorescens G20-18.</title>
        <authorList>
            <person name="Nielsen T.K."/>
            <person name="Mekureyaw M.F."/>
            <person name="Hansen L.H."/>
            <person name="Nicolaisen M.H."/>
            <person name="Roitsch T.G."/>
            <person name="Hennessy R.C."/>
        </authorList>
    </citation>
    <scope>NUCLEOTIDE SEQUENCE [LARGE SCALE GENOMIC DNA]</scope>
    <source>
        <strain evidence="9 10">G20-18</strain>
    </source>
</reference>
<dbReference type="InterPro" id="IPR028081">
    <property type="entry name" value="Leu-bd"/>
</dbReference>
<evidence type="ECO:0000313" key="9">
    <source>
        <dbReference type="EMBL" id="QVW25426.1"/>
    </source>
</evidence>